<dbReference type="EC" id="2.7.7.42" evidence="1"/>
<dbReference type="GO" id="GO:0008882">
    <property type="term" value="F:[glutamate-ammonia-ligase] adenylyltransferase activity"/>
    <property type="evidence" value="ECO:0007669"/>
    <property type="project" value="UniProtKB-EC"/>
</dbReference>
<reference evidence="2" key="1">
    <citation type="submission" date="2014-09" db="EMBL/GenBank/DDBJ databases">
        <title>Vibrio variabilis JCM 19239. (C206) whole genome shotgun sequence.</title>
        <authorList>
            <person name="Sawabe T."/>
            <person name="Meirelles P."/>
            <person name="Nakanishi M."/>
            <person name="Sayaka M."/>
            <person name="Hattori M."/>
            <person name="Ohkuma M."/>
        </authorList>
    </citation>
    <scope>NUCLEOTIDE SEQUENCE [LARGE SCALE GENOMIC DNA]</scope>
    <source>
        <strain evidence="2">JCM 19239</strain>
    </source>
</reference>
<dbReference type="Proteomes" id="UP000029223">
    <property type="component" value="Unassembled WGS sequence"/>
</dbReference>
<keyword evidence="1" id="KW-0548">Nucleotidyltransferase</keyword>
<evidence type="ECO:0000313" key="1">
    <source>
        <dbReference type="EMBL" id="GAL23918.1"/>
    </source>
</evidence>
<keyword evidence="2" id="KW-1185">Reference proteome</keyword>
<organism evidence="1 2">
    <name type="scientific">Vibrio variabilis</name>
    <dbReference type="NCBI Taxonomy" id="990271"/>
    <lineage>
        <taxon>Bacteria</taxon>
        <taxon>Pseudomonadati</taxon>
        <taxon>Pseudomonadota</taxon>
        <taxon>Gammaproteobacteria</taxon>
        <taxon>Vibrionales</taxon>
        <taxon>Vibrionaceae</taxon>
        <taxon>Vibrio</taxon>
    </lineage>
</organism>
<accession>A0ABQ0J581</accession>
<reference evidence="2" key="2">
    <citation type="submission" date="2014-09" db="EMBL/GenBank/DDBJ databases">
        <authorList>
            <consortium name="NBRP consortium"/>
            <person name="Sawabe T."/>
            <person name="Meirelles P."/>
            <person name="Nakanishi M."/>
            <person name="Sayaka M."/>
            <person name="Hattori M."/>
            <person name="Ohkuma M."/>
        </authorList>
    </citation>
    <scope>NUCLEOTIDE SEQUENCE [LARGE SCALE GENOMIC DNA]</scope>
    <source>
        <strain evidence="2">JCM 19239</strain>
    </source>
</reference>
<dbReference type="EMBL" id="BBMS01000002">
    <property type="protein sequence ID" value="GAL23918.1"/>
    <property type="molecule type" value="Genomic_DNA"/>
</dbReference>
<keyword evidence="1" id="KW-0808">Transferase</keyword>
<gene>
    <name evidence="1" type="ORF">JCM19239_2901</name>
</gene>
<sequence>MRIFESMMAQGVMEEEQAMALTRAYTTLRDEIHHRNLLNLDADVAEDKFESEKAIVVQAWNVWLGSK</sequence>
<dbReference type="SUPFAM" id="SSF81593">
    <property type="entry name" value="Nucleotidyltransferase substrate binding subunit/domain"/>
    <property type="match status" value="1"/>
</dbReference>
<proteinExistence type="predicted"/>
<dbReference type="Gene3D" id="1.20.120.330">
    <property type="entry name" value="Nucleotidyltransferases domain 2"/>
    <property type="match status" value="1"/>
</dbReference>
<evidence type="ECO:0000313" key="2">
    <source>
        <dbReference type="Proteomes" id="UP000029223"/>
    </source>
</evidence>
<comment type="caution">
    <text evidence="1">The sequence shown here is derived from an EMBL/GenBank/DDBJ whole genome shotgun (WGS) entry which is preliminary data.</text>
</comment>
<protein>
    <submittedName>
        <fullName evidence="1">Glutamate-ammonia-ligase adenylyltransferase</fullName>
        <ecNumber evidence="1">2.7.7.42</ecNumber>
    </submittedName>
</protein>
<name>A0ABQ0J581_9VIBR</name>